<dbReference type="RefSeq" id="WP_185270507.1">
    <property type="nucleotide sequence ID" value="NZ_CP055156.1"/>
</dbReference>
<dbReference type="AlphaFoldDB" id="A0A7G7GA40"/>
<accession>A0A7G7GA40</accession>
<dbReference type="Proteomes" id="UP000515237">
    <property type="component" value="Chromosome"/>
</dbReference>
<name>A0A7G7GA40_9BACT</name>
<protein>
    <submittedName>
        <fullName evidence="2">DUF1080 domain-containing protein</fullName>
    </submittedName>
</protein>
<organism evidence="2 3">
    <name type="scientific">Adhaeribacter swui</name>
    <dbReference type="NCBI Taxonomy" id="2086471"/>
    <lineage>
        <taxon>Bacteria</taxon>
        <taxon>Pseudomonadati</taxon>
        <taxon>Bacteroidota</taxon>
        <taxon>Cytophagia</taxon>
        <taxon>Cytophagales</taxon>
        <taxon>Hymenobacteraceae</taxon>
        <taxon>Adhaeribacter</taxon>
    </lineage>
</organism>
<evidence type="ECO:0000259" key="1">
    <source>
        <dbReference type="Pfam" id="PF06439"/>
    </source>
</evidence>
<keyword evidence="3" id="KW-1185">Reference proteome</keyword>
<sequence length="215" mass="24312">MKNALLFLLFVSLAPVVISQTKPKAIRLFNGKNFKNWQGDTLKTWRIQDGALVGGSLTEKVPHNEFLSTTKSYSNYVLRLKIKLTGTEGFINGGVQFHSQRIANPPYEMTGYQADLGKGFWASLYDESRRDKLLAVADSNLVKQILKPNDWNDYEVRSEGKRIQIKLNGQQTVDYTEPEATIPQSGLIALQVHGGGKVEVYYKDIYLEELPKSRK</sequence>
<evidence type="ECO:0000313" key="3">
    <source>
        <dbReference type="Proteomes" id="UP000515237"/>
    </source>
</evidence>
<proteinExistence type="predicted"/>
<dbReference type="Gene3D" id="2.60.120.560">
    <property type="entry name" value="Exo-inulinase, domain 1"/>
    <property type="match status" value="1"/>
</dbReference>
<gene>
    <name evidence="2" type="ORF">HUW51_15325</name>
</gene>
<dbReference type="KEGG" id="aswu:HUW51_15325"/>
<dbReference type="InterPro" id="IPR010496">
    <property type="entry name" value="AL/BT2_dom"/>
</dbReference>
<dbReference type="EMBL" id="CP055156">
    <property type="protein sequence ID" value="QNF34024.1"/>
    <property type="molecule type" value="Genomic_DNA"/>
</dbReference>
<evidence type="ECO:0000313" key="2">
    <source>
        <dbReference type="EMBL" id="QNF34024.1"/>
    </source>
</evidence>
<dbReference type="GO" id="GO:0016787">
    <property type="term" value="F:hydrolase activity"/>
    <property type="evidence" value="ECO:0007669"/>
    <property type="project" value="InterPro"/>
</dbReference>
<reference evidence="2 3" key="1">
    <citation type="journal article" date="2018" name="Int. J. Syst. Evol. Microbiol.">
        <title>Adhaeribacter swui sp. nov., isolated from wet mud.</title>
        <authorList>
            <person name="Kim D.U."/>
            <person name="Kim K.W."/>
            <person name="Kang M.S."/>
            <person name="Kim J.Y."/>
            <person name="Jang J.H."/>
            <person name="Kim M.K."/>
        </authorList>
    </citation>
    <scope>NUCLEOTIDE SEQUENCE [LARGE SCALE GENOMIC DNA]</scope>
    <source>
        <strain evidence="2 3">KCTC 52873</strain>
    </source>
</reference>
<feature type="domain" description="3-keto-alpha-glucoside-1,2-lyase/3-keto-2-hydroxy-glucal hydratase" evidence="1">
    <location>
        <begin position="25"/>
        <end position="207"/>
    </location>
</feature>
<dbReference type="Pfam" id="PF06439">
    <property type="entry name" value="3keto-disac_hyd"/>
    <property type="match status" value="1"/>
</dbReference>